<feature type="chain" id="PRO_5001847909" evidence="1">
    <location>
        <begin position="25"/>
        <end position="111"/>
    </location>
</feature>
<dbReference type="NCBIfam" id="NF047412">
    <property type="entry name" value="sig_GCG_CRPN_rpt"/>
    <property type="match status" value="1"/>
</dbReference>
<gene>
    <name evidence="2" type="ORF">MOC_0985</name>
</gene>
<dbReference type="InterPro" id="IPR058110">
    <property type="entry name" value="GCG_CRPN_dom"/>
</dbReference>
<keyword evidence="1" id="KW-0732">Signal</keyword>
<dbReference type="HOGENOM" id="CLU_2155361_0_0_5"/>
<evidence type="ECO:0000313" key="2">
    <source>
        <dbReference type="EMBL" id="AIQ88740.1"/>
    </source>
</evidence>
<sequence length="111" mass="12906">MIRTLVVPVALAAGVLMAGSSAEARDGCGPGFHRNIYGWCRPNLGYGPVVYVPAYRRVGYRWHYGYRYGWHRRFAWHGGSRWGGFRRVGWHGGWHGGWHRGWHHGGWHHRW</sequence>
<dbReference type="AlphaFoldDB" id="A0A089NQC5"/>
<dbReference type="Proteomes" id="UP000029492">
    <property type="component" value="Chromosome"/>
</dbReference>
<reference evidence="2 3" key="1">
    <citation type="journal article" date="2014" name="PLoS ONE">
        <title>Genome Information of Methylobacterium oryzae, a Plant-Probiotic Methylotroph in the Phyllosphere.</title>
        <authorList>
            <person name="Kwak M.J."/>
            <person name="Jeong H."/>
            <person name="Madhaiyan M."/>
            <person name="Lee Y."/>
            <person name="Sa T.M."/>
            <person name="Oh T.K."/>
            <person name="Kim J.F."/>
        </authorList>
    </citation>
    <scope>NUCLEOTIDE SEQUENCE [LARGE SCALE GENOMIC DNA]</scope>
    <source>
        <strain evidence="2 3">CBMB20</strain>
    </source>
</reference>
<dbReference type="RefSeq" id="WP_043350781.1">
    <property type="nucleotide sequence ID" value="NZ_CP003811.1"/>
</dbReference>
<evidence type="ECO:0000256" key="1">
    <source>
        <dbReference type="SAM" id="SignalP"/>
    </source>
</evidence>
<accession>A0A089NQC5</accession>
<organism evidence="2 3">
    <name type="scientific">Methylobacterium oryzae CBMB20</name>
    <dbReference type="NCBI Taxonomy" id="693986"/>
    <lineage>
        <taxon>Bacteria</taxon>
        <taxon>Pseudomonadati</taxon>
        <taxon>Pseudomonadota</taxon>
        <taxon>Alphaproteobacteria</taxon>
        <taxon>Hyphomicrobiales</taxon>
        <taxon>Methylobacteriaceae</taxon>
        <taxon>Methylobacterium</taxon>
    </lineage>
</organism>
<proteinExistence type="predicted"/>
<dbReference type="EMBL" id="CP003811">
    <property type="protein sequence ID" value="AIQ88740.1"/>
    <property type="molecule type" value="Genomic_DNA"/>
</dbReference>
<evidence type="ECO:0000313" key="3">
    <source>
        <dbReference type="Proteomes" id="UP000029492"/>
    </source>
</evidence>
<dbReference type="KEGG" id="mor:MOC_0985"/>
<keyword evidence="3" id="KW-1185">Reference proteome</keyword>
<protein>
    <submittedName>
        <fullName evidence="2">Protein of unassigned function</fullName>
    </submittedName>
</protein>
<feature type="signal peptide" evidence="1">
    <location>
        <begin position="1"/>
        <end position="24"/>
    </location>
</feature>
<dbReference type="eggNOG" id="ENOG502ZZ70">
    <property type="taxonomic scope" value="Bacteria"/>
</dbReference>
<name>A0A089NQC5_9HYPH</name>